<dbReference type="RefSeq" id="WP_008232541.1">
    <property type="nucleotide sequence ID" value="NZ_CAIY01000027.1"/>
</dbReference>
<dbReference type="OrthoDB" id="532541at2"/>
<keyword evidence="1" id="KW-0812">Transmembrane</keyword>
<keyword evidence="4" id="KW-1185">Reference proteome</keyword>
<dbReference type="Proteomes" id="UP000053051">
    <property type="component" value="Unassembled WGS sequence"/>
</dbReference>
<dbReference type="AlphaFoldDB" id="M1X2F6"/>
<feature type="domain" description="2TM" evidence="2">
    <location>
        <begin position="16"/>
        <end position="80"/>
    </location>
</feature>
<keyword evidence="1" id="KW-0472">Membrane</keyword>
<reference evidence="3 4" key="1">
    <citation type="submission" date="2012-05" db="EMBL/GenBank/DDBJ databases">
        <authorList>
            <person name="Hilton J."/>
        </authorList>
    </citation>
    <scope>NUCLEOTIDE SEQUENCE [LARGE SCALE GENOMIC DNA]</scope>
    <source>
        <strain evidence="3 4">HH01</strain>
    </source>
</reference>
<dbReference type="STRING" id="1165094.RINTHH_5850"/>
<protein>
    <recommendedName>
        <fullName evidence="2">2TM domain-containing protein</fullName>
    </recommendedName>
</protein>
<name>M1X2F6_9NOST</name>
<dbReference type="Pfam" id="PF13239">
    <property type="entry name" value="2TM"/>
    <property type="match status" value="1"/>
</dbReference>
<accession>M1X2F6</accession>
<evidence type="ECO:0000256" key="1">
    <source>
        <dbReference type="SAM" id="Phobius"/>
    </source>
</evidence>
<sequence>MPPSWPRKPNREDPAYRKLDDRMNFAVHLAILAASNSGLWFFHIFIRTNKQWLYWFTSSWLVLLLIHFLYVVLIADYTEANSENDII</sequence>
<evidence type="ECO:0000259" key="2">
    <source>
        <dbReference type="Pfam" id="PF13239"/>
    </source>
</evidence>
<reference evidence="4" key="2">
    <citation type="submission" date="2016-01" db="EMBL/GenBank/DDBJ databases">
        <title>Diatom-associated endosymboitic cyanobacterium lacks core nitrogen metabolism enzymes.</title>
        <authorList>
            <person name="Hilton J.A."/>
            <person name="Foster R.A."/>
            <person name="Tripp H.J."/>
            <person name="Carter B.J."/>
            <person name="Zehr J.P."/>
            <person name="Villareal T.A."/>
        </authorList>
    </citation>
    <scope>NUCLEOTIDE SEQUENCE [LARGE SCALE GENOMIC DNA]</scope>
    <source>
        <strain evidence="4">HH01</strain>
    </source>
</reference>
<dbReference type="EMBL" id="CAIY01000027">
    <property type="protein sequence ID" value="CCH66740.1"/>
    <property type="molecule type" value="Genomic_DNA"/>
</dbReference>
<feature type="transmembrane region" description="Helical" evidence="1">
    <location>
        <begin position="25"/>
        <end position="46"/>
    </location>
</feature>
<comment type="caution">
    <text evidence="3">The sequence shown here is derived from an EMBL/GenBank/DDBJ whole genome shotgun (WGS) entry which is preliminary data.</text>
</comment>
<evidence type="ECO:0000313" key="3">
    <source>
        <dbReference type="EMBL" id="CCH66740.1"/>
    </source>
</evidence>
<feature type="transmembrane region" description="Helical" evidence="1">
    <location>
        <begin position="52"/>
        <end position="73"/>
    </location>
</feature>
<proteinExistence type="predicted"/>
<organism evidence="3 4">
    <name type="scientific">Richelia intracellularis HH01</name>
    <dbReference type="NCBI Taxonomy" id="1165094"/>
    <lineage>
        <taxon>Bacteria</taxon>
        <taxon>Bacillati</taxon>
        <taxon>Cyanobacteriota</taxon>
        <taxon>Cyanophyceae</taxon>
        <taxon>Nostocales</taxon>
        <taxon>Nostocaceae</taxon>
        <taxon>Richelia</taxon>
    </lineage>
</organism>
<dbReference type="InterPro" id="IPR025698">
    <property type="entry name" value="2TM_dom"/>
</dbReference>
<keyword evidence="1" id="KW-1133">Transmembrane helix</keyword>
<evidence type="ECO:0000313" key="4">
    <source>
        <dbReference type="Proteomes" id="UP000053051"/>
    </source>
</evidence>
<gene>
    <name evidence="3" type="ORF">RINTHH_5850</name>
</gene>